<organism evidence="2 3">
    <name type="scientific">Podospora fimiseda</name>
    <dbReference type="NCBI Taxonomy" id="252190"/>
    <lineage>
        <taxon>Eukaryota</taxon>
        <taxon>Fungi</taxon>
        <taxon>Dikarya</taxon>
        <taxon>Ascomycota</taxon>
        <taxon>Pezizomycotina</taxon>
        <taxon>Sordariomycetes</taxon>
        <taxon>Sordariomycetidae</taxon>
        <taxon>Sordariales</taxon>
        <taxon>Podosporaceae</taxon>
        <taxon>Podospora</taxon>
    </lineage>
</organism>
<name>A0AAN7BH48_9PEZI</name>
<evidence type="ECO:0000313" key="2">
    <source>
        <dbReference type="EMBL" id="KAK4223199.1"/>
    </source>
</evidence>
<dbReference type="PROSITE" id="PS51257">
    <property type="entry name" value="PROKAR_LIPOPROTEIN"/>
    <property type="match status" value="1"/>
</dbReference>
<feature type="transmembrane region" description="Helical" evidence="1">
    <location>
        <begin position="47"/>
        <end position="67"/>
    </location>
</feature>
<accession>A0AAN7BH48</accession>
<dbReference type="AlphaFoldDB" id="A0AAN7BH48"/>
<feature type="transmembrane region" description="Helical" evidence="1">
    <location>
        <begin position="6"/>
        <end position="27"/>
    </location>
</feature>
<gene>
    <name evidence="2" type="ORF">QBC38DRAFT_488116</name>
</gene>
<keyword evidence="1" id="KW-0472">Membrane</keyword>
<keyword evidence="1" id="KW-0812">Transmembrane</keyword>
<dbReference type="Proteomes" id="UP001301958">
    <property type="component" value="Unassembled WGS sequence"/>
</dbReference>
<keyword evidence="3" id="KW-1185">Reference proteome</keyword>
<keyword evidence="1" id="KW-1133">Transmembrane helix</keyword>
<evidence type="ECO:0000256" key="1">
    <source>
        <dbReference type="SAM" id="Phobius"/>
    </source>
</evidence>
<protein>
    <submittedName>
        <fullName evidence="2">Uncharacterized protein</fullName>
    </submittedName>
</protein>
<reference evidence="2" key="1">
    <citation type="journal article" date="2023" name="Mol. Phylogenet. Evol.">
        <title>Genome-scale phylogeny and comparative genomics of the fungal order Sordariales.</title>
        <authorList>
            <person name="Hensen N."/>
            <person name="Bonometti L."/>
            <person name="Westerberg I."/>
            <person name="Brannstrom I.O."/>
            <person name="Guillou S."/>
            <person name="Cros-Aarteil S."/>
            <person name="Calhoun S."/>
            <person name="Haridas S."/>
            <person name="Kuo A."/>
            <person name="Mondo S."/>
            <person name="Pangilinan J."/>
            <person name="Riley R."/>
            <person name="LaButti K."/>
            <person name="Andreopoulos B."/>
            <person name="Lipzen A."/>
            <person name="Chen C."/>
            <person name="Yan M."/>
            <person name="Daum C."/>
            <person name="Ng V."/>
            <person name="Clum A."/>
            <person name="Steindorff A."/>
            <person name="Ohm R.A."/>
            <person name="Martin F."/>
            <person name="Silar P."/>
            <person name="Natvig D.O."/>
            <person name="Lalanne C."/>
            <person name="Gautier V."/>
            <person name="Ament-Velasquez S.L."/>
            <person name="Kruys A."/>
            <person name="Hutchinson M.I."/>
            <person name="Powell A.J."/>
            <person name="Barry K."/>
            <person name="Miller A.N."/>
            <person name="Grigoriev I.V."/>
            <person name="Debuchy R."/>
            <person name="Gladieux P."/>
            <person name="Hiltunen Thoren M."/>
            <person name="Johannesson H."/>
        </authorList>
    </citation>
    <scope>NUCLEOTIDE SEQUENCE</scope>
    <source>
        <strain evidence="2">CBS 990.96</strain>
    </source>
</reference>
<sequence>MIRKQISSSLIMLFSCEWNLCWFLYILAPPDLKKANLQKSKLPMSRLLPCSTCFDGGCGLTVILIMTKHDTTW</sequence>
<reference evidence="2" key="2">
    <citation type="submission" date="2023-05" db="EMBL/GenBank/DDBJ databases">
        <authorList>
            <consortium name="Lawrence Berkeley National Laboratory"/>
            <person name="Steindorff A."/>
            <person name="Hensen N."/>
            <person name="Bonometti L."/>
            <person name="Westerberg I."/>
            <person name="Brannstrom I.O."/>
            <person name="Guillou S."/>
            <person name="Cros-Aarteil S."/>
            <person name="Calhoun S."/>
            <person name="Haridas S."/>
            <person name="Kuo A."/>
            <person name="Mondo S."/>
            <person name="Pangilinan J."/>
            <person name="Riley R."/>
            <person name="Labutti K."/>
            <person name="Andreopoulos B."/>
            <person name="Lipzen A."/>
            <person name="Chen C."/>
            <person name="Yanf M."/>
            <person name="Daum C."/>
            <person name="Ng V."/>
            <person name="Clum A."/>
            <person name="Ohm R."/>
            <person name="Martin F."/>
            <person name="Silar P."/>
            <person name="Natvig D."/>
            <person name="Lalanne C."/>
            <person name="Gautier V."/>
            <person name="Ament-Velasquez S.L."/>
            <person name="Kruys A."/>
            <person name="Hutchinson M.I."/>
            <person name="Powell A.J."/>
            <person name="Barry K."/>
            <person name="Miller A.N."/>
            <person name="Grigoriev I.V."/>
            <person name="Debuchy R."/>
            <person name="Gladieux P."/>
            <person name="Thoren M.H."/>
            <person name="Johannesson H."/>
        </authorList>
    </citation>
    <scope>NUCLEOTIDE SEQUENCE</scope>
    <source>
        <strain evidence="2">CBS 990.96</strain>
    </source>
</reference>
<evidence type="ECO:0000313" key="3">
    <source>
        <dbReference type="Proteomes" id="UP001301958"/>
    </source>
</evidence>
<proteinExistence type="predicted"/>
<comment type="caution">
    <text evidence="2">The sequence shown here is derived from an EMBL/GenBank/DDBJ whole genome shotgun (WGS) entry which is preliminary data.</text>
</comment>
<dbReference type="EMBL" id="MU865435">
    <property type="protein sequence ID" value="KAK4223199.1"/>
    <property type="molecule type" value="Genomic_DNA"/>
</dbReference>